<sequence length="257" mass="28889">MCRSTDFQRLYVNHRDCLKVKSFFVRLSNLQAMKKKLPYSLTLVYLPRINETALEISGKNIRSDSPAFVTLHRVITVKTEDGEVIYGSREPVVASEGVTFELYLGEEKVIKGIFRKGEDEWKLECKSVLEKKIGMAGDDVPRADVCVGLDGHVVMTQRVEMVVKMARSKRRTFCNGLQEIPEERETETDVSKFESDGCCSSCGDGESRSDGLDDLEEEINVNGVRWAVDVGIWVMCLGVGYLVSKASAKGLRRKTIF</sequence>
<evidence type="ECO:0000313" key="2">
    <source>
        <dbReference type="Proteomes" id="UP001164539"/>
    </source>
</evidence>
<gene>
    <name evidence="1" type="ORF">OWV82_014162</name>
</gene>
<organism evidence="1 2">
    <name type="scientific">Melia azedarach</name>
    <name type="common">Chinaberry tree</name>
    <dbReference type="NCBI Taxonomy" id="155640"/>
    <lineage>
        <taxon>Eukaryota</taxon>
        <taxon>Viridiplantae</taxon>
        <taxon>Streptophyta</taxon>
        <taxon>Embryophyta</taxon>
        <taxon>Tracheophyta</taxon>
        <taxon>Spermatophyta</taxon>
        <taxon>Magnoliopsida</taxon>
        <taxon>eudicotyledons</taxon>
        <taxon>Gunneridae</taxon>
        <taxon>Pentapetalae</taxon>
        <taxon>rosids</taxon>
        <taxon>malvids</taxon>
        <taxon>Sapindales</taxon>
        <taxon>Meliaceae</taxon>
        <taxon>Melia</taxon>
    </lineage>
</organism>
<reference evidence="1 2" key="1">
    <citation type="journal article" date="2023" name="Science">
        <title>Complex scaffold remodeling in plant triterpene biosynthesis.</title>
        <authorList>
            <person name="De La Pena R."/>
            <person name="Hodgson H."/>
            <person name="Liu J.C."/>
            <person name="Stephenson M.J."/>
            <person name="Martin A.C."/>
            <person name="Owen C."/>
            <person name="Harkess A."/>
            <person name="Leebens-Mack J."/>
            <person name="Jimenez L.E."/>
            <person name="Osbourn A."/>
            <person name="Sattely E.S."/>
        </authorList>
    </citation>
    <scope>NUCLEOTIDE SEQUENCE [LARGE SCALE GENOMIC DNA]</scope>
    <source>
        <strain evidence="2">cv. JPN11</strain>
        <tissue evidence="1">Leaf</tissue>
    </source>
</reference>
<name>A0ACC1XKZ1_MELAZ</name>
<accession>A0ACC1XKZ1</accession>
<keyword evidence="2" id="KW-1185">Reference proteome</keyword>
<dbReference type="EMBL" id="CM051401">
    <property type="protein sequence ID" value="KAJ4711811.1"/>
    <property type="molecule type" value="Genomic_DNA"/>
</dbReference>
<dbReference type="Proteomes" id="UP001164539">
    <property type="component" value="Chromosome 8"/>
</dbReference>
<protein>
    <submittedName>
        <fullName evidence="1">NADP-specific glutamate dehydrogenase</fullName>
    </submittedName>
</protein>
<evidence type="ECO:0000313" key="1">
    <source>
        <dbReference type="EMBL" id="KAJ4711811.1"/>
    </source>
</evidence>
<proteinExistence type="predicted"/>
<comment type="caution">
    <text evidence="1">The sequence shown here is derived from an EMBL/GenBank/DDBJ whole genome shotgun (WGS) entry which is preliminary data.</text>
</comment>